<dbReference type="InterPro" id="IPR000375">
    <property type="entry name" value="Dynamin_stalk"/>
</dbReference>
<evidence type="ECO:0000259" key="1">
    <source>
        <dbReference type="Pfam" id="PF00350"/>
    </source>
</evidence>
<name>A0AAU9RHC3_THLAR</name>
<organism evidence="3 4">
    <name type="scientific">Thlaspi arvense</name>
    <name type="common">Field penny-cress</name>
    <dbReference type="NCBI Taxonomy" id="13288"/>
    <lineage>
        <taxon>Eukaryota</taxon>
        <taxon>Viridiplantae</taxon>
        <taxon>Streptophyta</taxon>
        <taxon>Embryophyta</taxon>
        <taxon>Tracheophyta</taxon>
        <taxon>Spermatophyta</taxon>
        <taxon>Magnoliopsida</taxon>
        <taxon>eudicotyledons</taxon>
        <taxon>Gunneridae</taxon>
        <taxon>Pentapetalae</taxon>
        <taxon>rosids</taxon>
        <taxon>malvids</taxon>
        <taxon>Brassicales</taxon>
        <taxon>Brassicaceae</taxon>
        <taxon>Thlaspideae</taxon>
        <taxon>Thlaspi</taxon>
    </lineage>
</organism>
<gene>
    <name evidence="3" type="ORF">TAV2_LOCUS4853</name>
</gene>
<dbReference type="GO" id="GO:0003924">
    <property type="term" value="F:GTPase activity"/>
    <property type="evidence" value="ECO:0007669"/>
    <property type="project" value="TreeGrafter"/>
</dbReference>
<feature type="domain" description="Dynamin stalk" evidence="2">
    <location>
        <begin position="94"/>
        <end position="164"/>
    </location>
</feature>
<dbReference type="Proteomes" id="UP000836841">
    <property type="component" value="Unassembled WGS sequence"/>
</dbReference>
<dbReference type="Gene3D" id="3.40.50.300">
    <property type="entry name" value="P-loop containing nucleotide triphosphate hydrolases"/>
    <property type="match status" value="2"/>
</dbReference>
<accession>A0AAU9RHC3</accession>
<evidence type="ECO:0008006" key="5">
    <source>
        <dbReference type="Google" id="ProtNLM"/>
    </source>
</evidence>
<dbReference type="Pfam" id="PF00350">
    <property type="entry name" value="Dynamin_N"/>
    <property type="match status" value="1"/>
</dbReference>
<dbReference type="PANTHER" id="PTHR11566:SF173">
    <property type="entry name" value="DYNAMIN-RELATED PROTEIN 4C"/>
    <property type="match status" value="1"/>
</dbReference>
<dbReference type="Pfam" id="PF01031">
    <property type="entry name" value="Dynamin_M"/>
    <property type="match status" value="1"/>
</dbReference>
<dbReference type="EMBL" id="CAJVSB020000217">
    <property type="protein sequence ID" value="CAH2042881.1"/>
    <property type="molecule type" value="Genomic_DNA"/>
</dbReference>
<protein>
    <recommendedName>
        <fullName evidence="5">Dynamin-type G domain-containing protein</fullName>
    </recommendedName>
</protein>
<proteinExistence type="predicted"/>
<dbReference type="InterPro" id="IPR027417">
    <property type="entry name" value="P-loop_NTPase"/>
</dbReference>
<comment type="caution">
    <text evidence="3">The sequence shown here is derived from an EMBL/GenBank/DDBJ whole genome shotgun (WGS) entry which is preliminary data.</text>
</comment>
<evidence type="ECO:0000313" key="3">
    <source>
        <dbReference type="EMBL" id="CAH2042881.1"/>
    </source>
</evidence>
<dbReference type="AlphaFoldDB" id="A0AAU9RHC3"/>
<sequence>MSNSDWKCNYEVAKVEAKSLSNNPPLSTSYNERIHTLLDAVDHLRLLKVAQEGIQLPTIVVVGNQSSGKSSALESLVGIDLPAAKAYVPGKSLVEKIIADDVNIGLGYVCVRNRIGEESYEEARREETSLFQTHPLLSKIDKSMVGVPVLAQRLVQIQASIISK</sequence>
<dbReference type="GO" id="GO:0008017">
    <property type="term" value="F:microtubule binding"/>
    <property type="evidence" value="ECO:0007669"/>
    <property type="project" value="TreeGrafter"/>
</dbReference>
<feature type="domain" description="Dynamin N-terminal" evidence="1">
    <location>
        <begin position="59"/>
        <end position="83"/>
    </location>
</feature>
<dbReference type="InterPro" id="IPR022812">
    <property type="entry name" value="Dynamin"/>
</dbReference>
<keyword evidence="4" id="KW-1185">Reference proteome</keyword>
<dbReference type="GO" id="GO:0016020">
    <property type="term" value="C:membrane"/>
    <property type="evidence" value="ECO:0007669"/>
    <property type="project" value="TreeGrafter"/>
</dbReference>
<dbReference type="GO" id="GO:0005874">
    <property type="term" value="C:microtubule"/>
    <property type="evidence" value="ECO:0007669"/>
    <property type="project" value="TreeGrafter"/>
</dbReference>
<evidence type="ECO:0000259" key="2">
    <source>
        <dbReference type="Pfam" id="PF01031"/>
    </source>
</evidence>
<evidence type="ECO:0000313" key="4">
    <source>
        <dbReference type="Proteomes" id="UP000836841"/>
    </source>
</evidence>
<dbReference type="GO" id="GO:0005737">
    <property type="term" value="C:cytoplasm"/>
    <property type="evidence" value="ECO:0007669"/>
    <property type="project" value="TreeGrafter"/>
</dbReference>
<dbReference type="InterPro" id="IPR045063">
    <property type="entry name" value="Dynamin_N"/>
</dbReference>
<dbReference type="PRINTS" id="PR00195">
    <property type="entry name" value="DYNAMIN"/>
</dbReference>
<dbReference type="SUPFAM" id="SSF52540">
    <property type="entry name" value="P-loop containing nucleoside triphosphate hydrolases"/>
    <property type="match status" value="1"/>
</dbReference>
<dbReference type="PANTHER" id="PTHR11566">
    <property type="entry name" value="DYNAMIN"/>
    <property type="match status" value="1"/>
</dbReference>
<reference evidence="3 4" key="1">
    <citation type="submission" date="2022-03" db="EMBL/GenBank/DDBJ databases">
        <authorList>
            <person name="Nunn A."/>
            <person name="Chopra R."/>
            <person name="Nunn A."/>
            <person name="Contreras Garrido A."/>
        </authorList>
    </citation>
    <scope>NUCLEOTIDE SEQUENCE [LARGE SCALE GENOMIC DNA]</scope>
</reference>